<feature type="transmembrane region" description="Helical" evidence="1">
    <location>
        <begin position="42"/>
        <end position="65"/>
    </location>
</feature>
<name>A0ABR3AVP2_PHYBL</name>
<keyword evidence="1" id="KW-0472">Membrane</keyword>
<proteinExistence type="predicted"/>
<evidence type="ECO:0000256" key="1">
    <source>
        <dbReference type="SAM" id="Phobius"/>
    </source>
</evidence>
<dbReference type="Proteomes" id="UP001448207">
    <property type="component" value="Unassembled WGS sequence"/>
</dbReference>
<comment type="caution">
    <text evidence="2">The sequence shown here is derived from an EMBL/GenBank/DDBJ whole genome shotgun (WGS) entry which is preliminary data.</text>
</comment>
<keyword evidence="3" id="KW-1185">Reference proteome</keyword>
<evidence type="ECO:0000313" key="3">
    <source>
        <dbReference type="Proteomes" id="UP001448207"/>
    </source>
</evidence>
<reference evidence="2 3" key="1">
    <citation type="submission" date="2024-04" db="EMBL/GenBank/DDBJ databases">
        <title>Symmetric and asymmetric DNA N6-adenine methylation regulates different biological responses in Mucorales.</title>
        <authorList>
            <consortium name="Lawrence Berkeley National Laboratory"/>
            <person name="Lax C."/>
            <person name="Mondo S.J."/>
            <person name="Osorio-Concepcion M."/>
            <person name="Muszewska A."/>
            <person name="Corrochano-Luque M."/>
            <person name="Gutierrez G."/>
            <person name="Riley R."/>
            <person name="Lipzen A."/>
            <person name="Guo J."/>
            <person name="Hundley H."/>
            <person name="Amirebrahimi M."/>
            <person name="Ng V."/>
            <person name="Lorenzo-Gutierrez D."/>
            <person name="Binder U."/>
            <person name="Yang J."/>
            <person name="Song Y."/>
            <person name="Canovas D."/>
            <person name="Navarro E."/>
            <person name="Freitag M."/>
            <person name="Gabaldon T."/>
            <person name="Grigoriev I.V."/>
            <person name="Corrochano L.M."/>
            <person name="Nicolas F.E."/>
            <person name="Garre V."/>
        </authorList>
    </citation>
    <scope>NUCLEOTIDE SEQUENCE [LARGE SCALE GENOMIC DNA]</scope>
    <source>
        <strain evidence="2 3">L51</strain>
    </source>
</reference>
<evidence type="ECO:0008006" key="4">
    <source>
        <dbReference type="Google" id="ProtNLM"/>
    </source>
</evidence>
<sequence length="110" mass="12844">MEQPNDHNNNVCKIVQLNSIGQQKVLYIFGFSDLLILWGNTVFVQICFWLLVLCVLCVLCGLVCLECFGSDLPYQYKVFSLTFYVLQQKHNQMAKKNSCKEEKEKRPKFK</sequence>
<dbReference type="EMBL" id="JBCLYO010000018">
    <property type="protein sequence ID" value="KAL0081115.1"/>
    <property type="molecule type" value="Genomic_DNA"/>
</dbReference>
<keyword evidence="1" id="KW-0812">Transmembrane</keyword>
<evidence type="ECO:0000313" key="2">
    <source>
        <dbReference type="EMBL" id="KAL0081115.1"/>
    </source>
</evidence>
<keyword evidence="1" id="KW-1133">Transmembrane helix</keyword>
<organism evidence="2 3">
    <name type="scientific">Phycomyces blakesleeanus</name>
    <dbReference type="NCBI Taxonomy" id="4837"/>
    <lineage>
        <taxon>Eukaryota</taxon>
        <taxon>Fungi</taxon>
        <taxon>Fungi incertae sedis</taxon>
        <taxon>Mucoromycota</taxon>
        <taxon>Mucoromycotina</taxon>
        <taxon>Mucoromycetes</taxon>
        <taxon>Mucorales</taxon>
        <taxon>Phycomycetaceae</taxon>
        <taxon>Phycomyces</taxon>
    </lineage>
</organism>
<accession>A0ABR3AVP2</accession>
<gene>
    <name evidence="2" type="ORF">J3Q64DRAFT_1701145</name>
</gene>
<protein>
    <recommendedName>
        <fullName evidence="4">Transmembrane protein</fullName>
    </recommendedName>
</protein>